<dbReference type="Proteomes" id="UP000180098">
    <property type="component" value="Unassembled WGS sequence"/>
</dbReference>
<dbReference type="OrthoDB" id="67547at2"/>
<evidence type="ECO:0000313" key="2">
    <source>
        <dbReference type="EMBL" id="OIJ09367.1"/>
    </source>
</evidence>
<dbReference type="AlphaFoldDB" id="A0A1S2LCA3"/>
<evidence type="ECO:0000259" key="1">
    <source>
        <dbReference type="PROSITE" id="PS51202"/>
    </source>
</evidence>
<dbReference type="PANTHER" id="PTHR30445:SF8">
    <property type="entry name" value="K(+)_H(+) ANTIPORTER SUBUNIT KHTT"/>
    <property type="match status" value="1"/>
</dbReference>
<accession>A0A1S2LCA3</accession>
<dbReference type="InterPro" id="IPR006037">
    <property type="entry name" value="RCK_C"/>
</dbReference>
<dbReference type="SUPFAM" id="SSF116726">
    <property type="entry name" value="TrkA C-terminal domain-like"/>
    <property type="match status" value="1"/>
</dbReference>
<sequence length="161" mass="17979">MKVKVTDLPHIGKKVTLITAKREKINIISHYCGKRDLYFSQHEDDDEADYAVELSSQETRELGAQLLGATYQPVDQEQVKFLKGKLVMEWFNVSVSSKFVDKTITDSNIRQQTGVSIIAITRGDDTIITPAPDEVIKVGDTLMVAGKREHIDAFEVLVGAK</sequence>
<dbReference type="GO" id="GO:0008324">
    <property type="term" value="F:monoatomic cation transmembrane transporter activity"/>
    <property type="evidence" value="ECO:0007669"/>
    <property type="project" value="InterPro"/>
</dbReference>
<dbReference type="Gene3D" id="3.30.70.1450">
    <property type="entry name" value="Regulator of K+ conductance, C-terminal domain"/>
    <property type="match status" value="1"/>
</dbReference>
<dbReference type="Pfam" id="PF02080">
    <property type="entry name" value="TrkA_C"/>
    <property type="match status" value="1"/>
</dbReference>
<evidence type="ECO:0000313" key="3">
    <source>
        <dbReference type="Proteomes" id="UP000180098"/>
    </source>
</evidence>
<name>A0A1S2LCA3_9BACI</name>
<dbReference type="EMBL" id="MLQQ01000045">
    <property type="protein sequence ID" value="OIJ09367.1"/>
    <property type="molecule type" value="Genomic_DNA"/>
</dbReference>
<dbReference type="InterPro" id="IPR026278">
    <property type="entry name" value="KhtT"/>
</dbReference>
<dbReference type="InterPro" id="IPR036721">
    <property type="entry name" value="RCK_C_sf"/>
</dbReference>
<dbReference type="InterPro" id="IPR050144">
    <property type="entry name" value="AAE_transporter"/>
</dbReference>
<dbReference type="PROSITE" id="PS51202">
    <property type="entry name" value="RCK_C"/>
    <property type="match status" value="1"/>
</dbReference>
<dbReference type="Pfam" id="PF25991">
    <property type="entry name" value="KhtT_N"/>
    <property type="match status" value="1"/>
</dbReference>
<dbReference type="GO" id="GO:0006813">
    <property type="term" value="P:potassium ion transport"/>
    <property type="evidence" value="ECO:0007669"/>
    <property type="project" value="InterPro"/>
</dbReference>
<dbReference type="PANTHER" id="PTHR30445">
    <property type="entry name" value="K(+)_H(+) ANTIPORTER SUBUNIT KHTT"/>
    <property type="match status" value="1"/>
</dbReference>
<protein>
    <submittedName>
        <fullName evidence="2">Potassium transporter TrkA</fullName>
    </submittedName>
</protein>
<dbReference type="InterPro" id="IPR058776">
    <property type="entry name" value="KhtT-like_N"/>
</dbReference>
<dbReference type="PIRSF" id="PIRSF005028">
    <property type="entry name" value="KhtT"/>
    <property type="match status" value="1"/>
</dbReference>
<keyword evidence="3" id="KW-1185">Reference proteome</keyword>
<reference evidence="2 3" key="1">
    <citation type="submission" date="2016-10" db="EMBL/GenBank/DDBJ databases">
        <title>Draft genome sequences of four alkaliphilic bacteria belonging to the Anaerobacillus genus.</title>
        <authorList>
            <person name="Bassil N.M."/>
            <person name="Lloyd J.R."/>
        </authorList>
    </citation>
    <scope>NUCLEOTIDE SEQUENCE [LARGE SCALE GENOMIC DNA]</scope>
    <source>
        <strain evidence="2 3">DSM 15340</strain>
    </source>
</reference>
<comment type="caution">
    <text evidence="2">The sequence shown here is derived from an EMBL/GenBank/DDBJ whole genome shotgun (WGS) entry which is preliminary data.</text>
</comment>
<gene>
    <name evidence="2" type="ORF">BKP35_17020</name>
</gene>
<dbReference type="RefSeq" id="WP_071314576.1">
    <property type="nucleotide sequence ID" value="NZ_MLQQ01000045.1"/>
</dbReference>
<proteinExistence type="predicted"/>
<organism evidence="2 3">
    <name type="scientific">Anaerobacillus arseniciselenatis</name>
    <dbReference type="NCBI Taxonomy" id="85682"/>
    <lineage>
        <taxon>Bacteria</taxon>
        <taxon>Bacillati</taxon>
        <taxon>Bacillota</taxon>
        <taxon>Bacilli</taxon>
        <taxon>Bacillales</taxon>
        <taxon>Bacillaceae</taxon>
        <taxon>Anaerobacillus</taxon>
    </lineage>
</organism>
<feature type="domain" description="RCK C-terminal" evidence="1">
    <location>
        <begin position="76"/>
        <end position="160"/>
    </location>
</feature>